<name>A0ABV0BGJ1_9HYPH</name>
<dbReference type="Pfam" id="PF13532">
    <property type="entry name" value="2OG-FeII_Oxy_2"/>
    <property type="match status" value="1"/>
</dbReference>
<evidence type="ECO:0000256" key="4">
    <source>
        <dbReference type="ARBA" id="ARBA00023002"/>
    </source>
</evidence>
<gene>
    <name evidence="7" type="ORF">WJT86_01835</name>
</gene>
<dbReference type="InterPro" id="IPR005123">
    <property type="entry name" value="Oxoglu/Fe-dep_dioxygenase_dom"/>
</dbReference>
<evidence type="ECO:0000313" key="7">
    <source>
        <dbReference type="EMBL" id="MEN3929800.1"/>
    </source>
</evidence>
<keyword evidence="5" id="KW-0408">Iron</keyword>
<dbReference type="PANTHER" id="PTHR16557">
    <property type="entry name" value="ALKYLATED DNA REPAIR PROTEIN ALKB-RELATED"/>
    <property type="match status" value="1"/>
</dbReference>
<evidence type="ECO:0000256" key="5">
    <source>
        <dbReference type="ARBA" id="ARBA00023004"/>
    </source>
</evidence>
<dbReference type="Proteomes" id="UP001418637">
    <property type="component" value="Unassembled WGS sequence"/>
</dbReference>
<feature type="domain" description="Fe2OG dioxygenase" evidence="6">
    <location>
        <begin position="102"/>
        <end position="204"/>
    </location>
</feature>
<proteinExistence type="predicted"/>
<evidence type="ECO:0000259" key="6">
    <source>
        <dbReference type="PROSITE" id="PS51471"/>
    </source>
</evidence>
<dbReference type="PROSITE" id="PS51471">
    <property type="entry name" value="FE2OG_OXY"/>
    <property type="match status" value="1"/>
</dbReference>
<dbReference type="Gene3D" id="2.60.120.590">
    <property type="entry name" value="Alpha-ketoglutarate-dependent dioxygenase AlkB-like"/>
    <property type="match status" value="1"/>
</dbReference>
<sequence length="207" mass="22784">MAALTLAPGLVYYPDYLDQQAQQSLLDDIRDIVRQAPLFTPSMPKTGKPFSVRMSNCGPLGWVSDVQGYRYQPDHPVTHNPWPPMPARLLAAWRELSGFAADPDACLINYYASDARMGLHQDKDEAEFSAPIVSLSFGATALFRYGLTEDKPSPTKSVRLRSGDAIVFGGPFRLVYHGIDRLFPGTSTLVPSDGRINLTLRKVTAVA</sequence>
<dbReference type="RefSeq" id="WP_346335784.1">
    <property type="nucleotide sequence ID" value="NZ_JBBYXI010000001.1"/>
</dbReference>
<dbReference type="SUPFAM" id="SSF51197">
    <property type="entry name" value="Clavaminate synthase-like"/>
    <property type="match status" value="1"/>
</dbReference>
<dbReference type="GO" id="GO:0051213">
    <property type="term" value="F:dioxygenase activity"/>
    <property type="evidence" value="ECO:0007669"/>
    <property type="project" value="UniProtKB-KW"/>
</dbReference>
<organism evidence="7 8">
    <name type="scientific">Hohaiivirga grylli</name>
    <dbReference type="NCBI Taxonomy" id="3133970"/>
    <lineage>
        <taxon>Bacteria</taxon>
        <taxon>Pseudomonadati</taxon>
        <taxon>Pseudomonadota</taxon>
        <taxon>Alphaproteobacteria</taxon>
        <taxon>Hyphomicrobiales</taxon>
        <taxon>Methylobacteriaceae</taxon>
        <taxon>Hohaiivirga</taxon>
    </lineage>
</organism>
<reference evidence="7 8" key="1">
    <citation type="submission" date="2024-04" db="EMBL/GenBank/DDBJ databases">
        <title>A novel species isolated from cricket.</title>
        <authorList>
            <person name="Wang H.-C."/>
        </authorList>
    </citation>
    <scope>NUCLEOTIDE SEQUENCE [LARGE SCALE GENOMIC DNA]</scope>
    <source>
        <strain evidence="7 8">WL0021</strain>
    </source>
</reference>
<dbReference type="InterPro" id="IPR037151">
    <property type="entry name" value="AlkB-like_sf"/>
</dbReference>
<dbReference type="InterPro" id="IPR027450">
    <property type="entry name" value="AlkB-like"/>
</dbReference>
<comment type="caution">
    <text evidence="7">The sequence shown here is derived from an EMBL/GenBank/DDBJ whole genome shotgun (WGS) entry which is preliminary data.</text>
</comment>
<dbReference type="EMBL" id="JBBYXI010000001">
    <property type="protein sequence ID" value="MEN3929800.1"/>
    <property type="molecule type" value="Genomic_DNA"/>
</dbReference>
<comment type="cofactor">
    <cofactor evidence="1">
        <name>Fe(2+)</name>
        <dbReference type="ChEBI" id="CHEBI:29033"/>
    </cofactor>
</comment>
<accession>A0ABV0BGJ1</accession>
<evidence type="ECO:0000256" key="2">
    <source>
        <dbReference type="ARBA" id="ARBA00022723"/>
    </source>
</evidence>
<dbReference type="PANTHER" id="PTHR16557:SF2">
    <property type="entry name" value="NUCLEIC ACID DIOXYGENASE ALKBH1"/>
    <property type="match status" value="1"/>
</dbReference>
<keyword evidence="4" id="KW-0560">Oxidoreductase</keyword>
<evidence type="ECO:0000256" key="3">
    <source>
        <dbReference type="ARBA" id="ARBA00022964"/>
    </source>
</evidence>
<keyword evidence="3 7" id="KW-0223">Dioxygenase</keyword>
<dbReference type="InterPro" id="IPR004574">
    <property type="entry name" value="Alkb"/>
</dbReference>
<evidence type="ECO:0000313" key="8">
    <source>
        <dbReference type="Proteomes" id="UP001418637"/>
    </source>
</evidence>
<keyword evidence="8" id="KW-1185">Reference proteome</keyword>
<keyword evidence="2" id="KW-0479">Metal-binding</keyword>
<protein>
    <submittedName>
        <fullName evidence="7">Alpha-ketoglutarate-dependent dioxygenase AlkB</fullName>
    </submittedName>
</protein>
<evidence type="ECO:0000256" key="1">
    <source>
        <dbReference type="ARBA" id="ARBA00001954"/>
    </source>
</evidence>